<dbReference type="EMBL" id="AQQZ01000025">
    <property type="protein sequence ID" value="KNG91872.1"/>
    <property type="molecule type" value="Genomic_DNA"/>
</dbReference>
<dbReference type="Pfam" id="PF00512">
    <property type="entry name" value="HisKA"/>
    <property type="match status" value="1"/>
</dbReference>
<feature type="domain" description="PAS" evidence="14">
    <location>
        <begin position="11"/>
        <end position="81"/>
    </location>
</feature>
<name>A0A0L1JJI6_9RHOB</name>
<dbReference type="Pfam" id="PF00072">
    <property type="entry name" value="Response_reg"/>
    <property type="match status" value="1"/>
</dbReference>
<dbReference type="InterPro" id="IPR003661">
    <property type="entry name" value="HisK_dim/P_dom"/>
</dbReference>
<evidence type="ECO:0000259" key="14">
    <source>
        <dbReference type="PROSITE" id="PS50112"/>
    </source>
</evidence>
<keyword evidence="4" id="KW-0808">Transferase</keyword>
<dbReference type="Gene3D" id="1.10.287.130">
    <property type="match status" value="1"/>
</dbReference>
<keyword evidence="17" id="KW-1185">Reference proteome</keyword>
<comment type="caution">
    <text evidence="16">The sequence shown here is derived from an EMBL/GenBank/DDBJ whole genome shotgun (WGS) entry which is preliminary data.</text>
</comment>
<evidence type="ECO:0000259" key="13">
    <source>
        <dbReference type="PROSITE" id="PS50110"/>
    </source>
</evidence>
<evidence type="ECO:0000256" key="6">
    <source>
        <dbReference type="ARBA" id="ARBA00022777"/>
    </source>
</evidence>
<dbReference type="Pfam" id="PF02518">
    <property type="entry name" value="HATPase_c"/>
    <property type="match status" value="1"/>
</dbReference>
<protein>
    <recommendedName>
        <fullName evidence="10">Sensor protein FixL</fullName>
        <ecNumber evidence="2">2.7.13.3</ecNumber>
    </recommendedName>
</protein>
<keyword evidence="8" id="KW-0902">Two-component regulatory system</keyword>
<keyword evidence="3 11" id="KW-0597">Phosphoprotein</keyword>
<evidence type="ECO:0000256" key="3">
    <source>
        <dbReference type="ARBA" id="ARBA00022553"/>
    </source>
</evidence>
<dbReference type="EC" id="2.7.13.3" evidence="2"/>
<dbReference type="InterPro" id="IPR000014">
    <property type="entry name" value="PAS"/>
</dbReference>
<dbReference type="RefSeq" id="WP_050532742.1">
    <property type="nucleotide sequence ID" value="NZ_AQQZ01000025.1"/>
</dbReference>
<evidence type="ECO:0000313" key="16">
    <source>
        <dbReference type="EMBL" id="KNG91872.1"/>
    </source>
</evidence>
<proteinExistence type="predicted"/>
<dbReference type="InterPro" id="IPR003594">
    <property type="entry name" value="HATPase_dom"/>
</dbReference>
<comment type="catalytic activity">
    <reaction evidence="1">
        <text>ATP + protein L-histidine = ADP + protein N-phospho-L-histidine.</text>
        <dbReference type="EC" id="2.7.13.3"/>
    </reaction>
</comment>
<dbReference type="Proteomes" id="UP000036938">
    <property type="component" value="Unassembled WGS sequence"/>
</dbReference>
<dbReference type="STRING" id="1317121.ATO11_20350"/>
<dbReference type="PANTHER" id="PTHR43065:SF46">
    <property type="entry name" value="C4-DICARBOXYLATE TRANSPORT SENSOR PROTEIN DCTB"/>
    <property type="match status" value="1"/>
</dbReference>
<dbReference type="PROSITE" id="PS50113">
    <property type="entry name" value="PAC"/>
    <property type="match status" value="1"/>
</dbReference>
<evidence type="ECO:0000256" key="7">
    <source>
        <dbReference type="ARBA" id="ARBA00022840"/>
    </source>
</evidence>
<keyword evidence="7" id="KW-0067">ATP-binding</keyword>
<feature type="domain" description="PAC" evidence="15">
    <location>
        <begin position="88"/>
        <end position="138"/>
    </location>
</feature>
<evidence type="ECO:0000256" key="4">
    <source>
        <dbReference type="ARBA" id="ARBA00022679"/>
    </source>
</evidence>
<feature type="domain" description="Histidine kinase" evidence="12">
    <location>
        <begin position="151"/>
        <end position="373"/>
    </location>
</feature>
<dbReference type="PROSITE" id="PS50109">
    <property type="entry name" value="HIS_KIN"/>
    <property type="match status" value="1"/>
</dbReference>
<dbReference type="SMART" id="SM00387">
    <property type="entry name" value="HATPase_c"/>
    <property type="match status" value="1"/>
</dbReference>
<dbReference type="SUPFAM" id="SSF47384">
    <property type="entry name" value="Homodimeric domain of signal transducing histidine kinase"/>
    <property type="match status" value="1"/>
</dbReference>
<evidence type="ECO:0000256" key="8">
    <source>
        <dbReference type="ARBA" id="ARBA00023012"/>
    </source>
</evidence>
<dbReference type="OrthoDB" id="9796100at2"/>
<dbReference type="InterPro" id="IPR036097">
    <property type="entry name" value="HisK_dim/P_sf"/>
</dbReference>
<dbReference type="CDD" id="cd00130">
    <property type="entry name" value="PAS"/>
    <property type="match status" value="1"/>
</dbReference>
<dbReference type="SMART" id="SM00388">
    <property type="entry name" value="HisKA"/>
    <property type="match status" value="1"/>
</dbReference>
<dbReference type="CDD" id="cd00082">
    <property type="entry name" value="HisKA"/>
    <property type="match status" value="1"/>
</dbReference>
<evidence type="ECO:0000256" key="9">
    <source>
        <dbReference type="ARBA" id="ARBA00059827"/>
    </source>
</evidence>
<dbReference type="FunFam" id="3.30.450.20:FF:000060">
    <property type="entry name" value="Sensor protein FixL"/>
    <property type="match status" value="1"/>
</dbReference>
<evidence type="ECO:0000256" key="5">
    <source>
        <dbReference type="ARBA" id="ARBA00022741"/>
    </source>
</evidence>
<sequence>MEDLLADTKQSGLLFDALMEAAVDAIIVSDANGTMIRANKAASKLFGHEIDEMVGRTVNMLMPEALAALHDDFMTHHIETGEKRIIGLGRDVEGLRKDGSVFPLHLSVGHTEVAGERLFIGILHDLTERRAAQDALARSQRLDAIGQLTGGIAHDFNNLLTVVIGNLELLEMRGADDRQLRLIRDSLESAEMGADLTSRLLVFAKKGNLKPVRADLRTLCEDTLAILQRTIGEIYSIKTDFAEDLSDVLIDPVQLQSALINLALNARDAMPKGGEFLISVADVVIDDTYMAQETDIEPGQYVRLFVSDDGEGMGLEAQRRAFEPFFTTKSETGGSGLGLAMVYGFVRQSGGHITLYSEPGHGTSFGLYFPILSSDDGKVAATIASSAALEKGSGEVVLVVEDNPKVRRLSVERVRDLGYETLEAENGDIALDLLQSGARVDLVFSDVVMPGALNGYDLAAKVDEQFPAIKVLLTSGYASDVVTGRLGGTSDYEVLHKPYRQAELGRRLQALFEPTSSG</sequence>
<dbReference type="SMART" id="SM00091">
    <property type="entry name" value="PAS"/>
    <property type="match status" value="1"/>
</dbReference>
<dbReference type="PANTHER" id="PTHR43065">
    <property type="entry name" value="SENSOR HISTIDINE KINASE"/>
    <property type="match status" value="1"/>
</dbReference>
<comment type="function">
    <text evidence="9">Putative oxygen sensor; modulates the activity of FixJ, a transcriptional activator of nitrogen fixation fixK gene. FixL probably acts as a kinase that phosphorylates FixJ.</text>
</comment>
<dbReference type="InterPro" id="IPR000700">
    <property type="entry name" value="PAS-assoc_C"/>
</dbReference>
<accession>A0A0L1JJI6</accession>
<dbReference type="InterPro" id="IPR004358">
    <property type="entry name" value="Sig_transdc_His_kin-like_C"/>
</dbReference>
<dbReference type="AlphaFoldDB" id="A0A0L1JJI6"/>
<evidence type="ECO:0000256" key="10">
    <source>
        <dbReference type="ARBA" id="ARBA00070616"/>
    </source>
</evidence>
<evidence type="ECO:0000256" key="11">
    <source>
        <dbReference type="PROSITE-ProRule" id="PRU00169"/>
    </source>
</evidence>
<evidence type="ECO:0000259" key="12">
    <source>
        <dbReference type="PROSITE" id="PS50109"/>
    </source>
</evidence>
<dbReference type="SUPFAM" id="SSF55785">
    <property type="entry name" value="PYP-like sensor domain (PAS domain)"/>
    <property type="match status" value="1"/>
</dbReference>
<dbReference type="PROSITE" id="PS50112">
    <property type="entry name" value="PAS"/>
    <property type="match status" value="1"/>
</dbReference>
<dbReference type="InterPro" id="IPR013767">
    <property type="entry name" value="PAS_fold"/>
</dbReference>
<feature type="modified residue" description="4-aspartylphosphate" evidence="11">
    <location>
        <position position="446"/>
    </location>
</feature>
<dbReference type="InterPro" id="IPR001789">
    <property type="entry name" value="Sig_transdc_resp-reg_receiver"/>
</dbReference>
<dbReference type="GO" id="GO:0000155">
    <property type="term" value="F:phosphorelay sensor kinase activity"/>
    <property type="evidence" value="ECO:0007669"/>
    <property type="project" value="InterPro"/>
</dbReference>
<dbReference type="SMART" id="SM00448">
    <property type="entry name" value="REC"/>
    <property type="match status" value="1"/>
</dbReference>
<dbReference type="NCBIfam" id="TIGR00229">
    <property type="entry name" value="sensory_box"/>
    <property type="match status" value="1"/>
</dbReference>
<organism evidence="16 17">
    <name type="scientific">Pseudaestuariivita atlantica</name>
    <dbReference type="NCBI Taxonomy" id="1317121"/>
    <lineage>
        <taxon>Bacteria</taxon>
        <taxon>Pseudomonadati</taxon>
        <taxon>Pseudomonadota</taxon>
        <taxon>Alphaproteobacteria</taxon>
        <taxon>Rhodobacterales</taxon>
        <taxon>Paracoccaceae</taxon>
        <taxon>Pseudaestuariivita</taxon>
    </lineage>
</organism>
<dbReference type="GO" id="GO:0005524">
    <property type="term" value="F:ATP binding"/>
    <property type="evidence" value="ECO:0007669"/>
    <property type="project" value="UniProtKB-KW"/>
</dbReference>
<dbReference type="InterPro" id="IPR005467">
    <property type="entry name" value="His_kinase_dom"/>
</dbReference>
<dbReference type="InterPro" id="IPR035965">
    <property type="entry name" value="PAS-like_dom_sf"/>
</dbReference>
<dbReference type="GO" id="GO:0006355">
    <property type="term" value="P:regulation of DNA-templated transcription"/>
    <property type="evidence" value="ECO:0007669"/>
    <property type="project" value="InterPro"/>
</dbReference>
<keyword evidence="6" id="KW-0418">Kinase</keyword>
<evidence type="ECO:0000259" key="15">
    <source>
        <dbReference type="PROSITE" id="PS50113"/>
    </source>
</evidence>
<feature type="domain" description="Response regulatory" evidence="13">
    <location>
        <begin position="396"/>
        <end position="512"/>
    </location>
</feature>
<dbReference type="Gene3D" id="3.30.450.20">
    <property type="entry name" value="PAS domain"/>
    <property type="match status" value="1"/>
</dbReference>
<evidence type="ECO:0000256" key="1">
    <source>
        <dbReference type="ARBA" id="ARBA00000085"/>
    </source>
</evidence>
<gene>
    <name evidence="16" type="ORF">ATO11_20350</name>
</gene>
<dbReference type="SUPFAM" id="SSF55874">
    <property type="entry name" value="ATPase domain of HSP90 chaperone/DNA topoisomerase II/histidine kinase"/>
    <property type="match status" value="1"/>
</dbReference>
<reference evidence="16 17" key="1">
    <citation type="journal article" date="2015" name="Int. J. Syst. Evol. Microbiol.">
        <title>Aestuariivita atlantica sp. nov., isolated from deep sea sediment of the Atlantic Ocean.</title>
        <authorList>
            <person name="Li G."/>
            <person name="Lai Q."/>
            <person name="Du Y."/>
            <person name="Liu X."/>
            <person name="Sun F."/>
            <person name="Shao Z."/>
        </authorList>
    </citation>
    <scope>NUCLEOTIDE SEQUENCE [LARGE SCALE GENOMIC DNA]</scope>
    <source>
        <strain evidence="16 17">22II-S11-z3</strain>
    </source>
</reference>
<dbReference type="InterPro" id="IPR036890">
    <property type="entry name" value="HATPase_C_sf"/>
</dbReference>
<dbReference type="Gene3D" id="3.40.50.2300">
    <property type="match status" value="1"/>
</dbReference>
<dbReference type="SUPFAM" id="SSF52172">
    <property type="entry name" value="CheY-like"/>
    <property type="match status" value="1"/>
</dbReference>
<keyword evidence="5" id="KW-0547">Nucleotide-binding</keyword>
<evidence type="ECO:0000256" key="2">
    <source>
        <dbReference type="ARBA" id="ARBA00012438"/>
    </source>
</evidence>
<dbReference type="InterPro" id="IPR011006">
    <property type="entry name" value="CheY-like_superfamily"/>
</dbReference>
<dbReference type="Gene3D" id="3.30.565.10">
    <property type="entry name" value="Histidine kinase-like ATPase, C-terminal domain"/>
    <property type="match status" value="1"/>
</dbReference>
<evidence type="ECO:0000313" key="17">
    <source>
        <dbReference type="Proteomes" id="UP000036938"/>
    </source>
</evidence>
<dbReference type="PATRIC" id="fig|1317121.7.peg.1834"/>
<dbReference type="PROSITE" id="PS50110">
    <property type="entry name" value="RESPONSE_REGULATORY"/>
    <property type="match status" value="1"/>
</dbReference>
<dbReference type="Pfam" id="PF00989">
    <property type="entry name" value="PAS"/>
    <property type="match status" value="1"/>
</dbReference>
<dbReference type="PRINTS" id="PR00344">
    <property type="entry name" value="BCTRLSENSOR"/>
</dbReference>